<organism evidence="1 2">
    <name type="scientific">Dermacentor silvarum</name>
    <name type="common">Tick</name>
    <dbReference type="NCBI Taxonomy" id="543639"/>
    <lineage>
        <taxon>Eukaryota</taxon>
        <taxon>Metazoa</taxon>
        <taxon>Ecdysozoa</taxon>
        <taxon>Arthropoda</taxon>
        <taxon>Chelicerata</taxon>
        <taxon>Arachnida</taxon>
        <taxon>Acari</taxon>
        <taxon>Parasitiformes</taxon>
        <taxon>Ixodida</taxon>
        <taxon>Ixodoidea</taxon>
        <taxon>Ixodidae</taxon>
        <taxon>Rhipicephalinae</taxon>
        <taxon>Dermacentor</taxon>
    </lineage>
</organism>
<dbReference type="Proteomes" id="UP000821865">
    <property type="component" value="Chromosome 7"/>
</dbReference>
<reference evidence="1" key="1">
    <citation type="submission" date="2020-05" db="EMBL/GenBank/DDBJ databases">
        <title>Large-scale comparative analyses of tick genomes elucidate their genetic diversity and vector capacities.</title>
        <authorList>
            <person name="Jia N."/>
            <person name="Wang J."/>
            <person name="Shi W."/>
            <person name="Du L."/>
            <person name="Sun Y."/>
            <person name="Zhan W."/>
            <person name="Jiang J."/>
            <person name="Wang Q."/>
            <person name="Zhang B."/>
            <person name="Ji P."/>
            <person name="Sakyi L.B."/>
            <person name="Cui X."/>
            <person name="Yuan T."/>
            <person name="Jiang B."/>
            <person name="Yang W."/>
            <person name="Lam T.T.-Y."/>
            <person name="Chang Q."/>
            <person name="Ding S."/>
            <person name="Wang X."/>
            <person name="Zhu J."/>
            <person name="Ruan X."/>
            <person name="Zhao L."/>
            <person name="Wei J."/>
            <person name="Que T."/>
            <person name="Du C."/>
            <person name="Cheng J."/>
            <person name="Dai P."/>
            <person name="Han X."/>
            <person name="Huang E."/>
            <person name="Gao Y."/>
            <person name="Liu J."/>
            <person name="Shao H."/>
            <person name="Ye R."/>
            <person name="Li L."/>
            <person name="Wei W."/>
            <person name="Wang X."/>
            <person name="Wang C."/>
            <person name="Yang T."/>
            <person name="Huo Q."/>
            <person name="Li W."/>
            <person name="Guo W."/>
            <person name="Chen H."/>
            <person name="Zhou L."/>
            <person name="Ni X."/>
            <person name="Tian J."/>
            <person name="Zhou Y."/>
            <person name="Sheng Y."/>
            <person name="Liu T."/>
            <person name="Pan Y."/>
            <person name="Xia L."/>
            <person name="Li J."/>
            <person name="Zhao F."/>
            <person name="Cao W."/>
        </authorList>
    </citation>
    <scope>NUCLEOTIDE SEQUENCE</scope>
    <source>
        <strain evidence="1">Dsil-2018</strain>
    </source>
</reference>
<proteinExistence type="predicted"/>
<dbReference type="EMBL" id="CM023476">
    <property type="protein sequence ID" value="KAH7941494.1"/>
    <property type="molecule type" value="Genomic_DNA"/>
</dbReference>
<protein>
    <submittedName>
        <fullName evidence="1">Uncharacterized protein</fullName>
    </submittedName>
</protein>
<evidence type="ECO:0000313" key="1">
    <source>
        <dbReference type="EMBL" id="KAH7941494.1"/>
    </source>
</evidence>
<sequence>MNNKNAWSNGPPKNVAWTTDVSGQTRKEATTQPAHNTTPARPQDIQVRGESYLDVAVDSTLLVLPMKMNHGLTSSALDVLFGVHRTSASRIFYATMDVLYVITQRSSDTYVVANSGLNNLLEPGDMAMVDKCFPHGKCDFESKDVTLVMPPFAKANQEFTKAEGKEA</sequence>
<gene>
    <name evidence="1" type="ORF">HPB49_014481</name>
</gene>
<evidence type="ECO:0000313" key="2">
    <source>
        <dbReference type="Proteomes" id="UP000821865"/>
    </source>
</evidence>
<accession>A0ACB8CFI0</accession>
<keyword evidence="2" id="KW-1185">Reference proteome</keyword>
<comment type="caution">
    <text evidence="1">The sequence shown here is derived from an EMBL/GenBank/DDBJ whole genome shotgun (WGS) entry which is preliminary data.</text>
</comment>
<name>A0ACB8CFI0_DERSI</name>